<dbReference type="InterPro" id="IPR011008">
    <property type="entry name" value="Dimeric_a/b-barrel"/>
</dbReference>
<dbReference type="PROSITE" id="PS00519">
    <property type="entry name" value="HTH_ASNC_1"/>
    <property type="match status" value="1"/>
</dbReference>
<evidence type="ECO:0000313" key="5">
    <source>
        <dbReference type="EMBL" id="KAB1438958.1"/>
    </source>
</evidence>
<dbReference type="PANTHER" id="PTHR30154:SF34">
    <property type="entry name" value="TRANSCRIPTIONAL REGULATOR AZLB"/>
    <property type="match status" value="1"/>
</dbReference>
<dbReference type="InterPro" id="IPR000485">
    <property type="entry name" value="AsnC-type_HTH_dom"/>
</dbReference>
<dbReference type="InterPro" id="IPR011991">
    <property type="entry name" value="ArsR-like_HTH"/>
</dbReference>
<dbReference type="AlphaFoldDB" id="A0A6N6N1I8"/>
<dbReference type="InterPro" id="IPR019885">
    <property type="entry name" value="Tscrpt_reg_HTH_AsnC-type_CS"/>
</dbReference>
<gene>
    <name evidence="5" type="ORF">F8A88_14645</name>
</gene>
<dbReference type="OrthoDB" id="9800326at2"/>
<evidence type="ECO:0000256" key="1">
    <source>
        <dbReference type="ARBA" id="ARBA00023015"/>
    </source>
</evidence>
<proteinExistence type="predicted"/>
<protein>
    <submittedName>
        <fullName evidence="5">Lrp/AsnC family transcriptional regulator</fullName>
    </submittedName>
</protein>
<feature type="domain" description="HTH asnC-type" evidence="4">
    <location>
        <begin position="4"/>
        <end position="65"/>
    </location>
</feature>
<keyword evidence="3" id="KW-0804">Transcription</keyword>
<dbReference type="Pfam" id="PF13412">
    <property type="entry name" value="HTH_24"/>
    <property type="match status" value="1"/>
</dbReference>
<dbReference type="RefSeq" id="WP_151151928.1">
    <property type="nucleotide sequence ID" value="NZ_WAIE01000009.1"/>
</dbReference>
<dbReference type="Gene3D" id="1.10.10.10">
    <property type="entry name" value="Winged helix-like DNA-binding domain superfamily/Winged helix DNA-binding domain"/>
    <property type="match status" value="1"/>
</dbReference>
<dbReference type="GO" id="GO:0006355">
    <property type="term" value="P:regulation of DNA-templated transcription"/>
    <property type="evidence" value="ECO:0007669"/>
    <property type="project" value="UniProtKB-ARBA"/>
</dbReference>
<comment type="caution">
    <text evidence="5">The sequence shown here is derived from an EMBL/GenBank/DDBJ whole genome shotgun (WGS) entry which is preliminary data.</text>
</comment>
<reference evidence="5 6" key="1">
    <citation type="journal article" date="2017" name="Int. J. Syst. Evol. Microbiol.">
        <title>Desulfovibrio senegalensis sp. nov., a mesophilic sulfate reducer isolated from marine sediment.</title>
        <authorList>
            <person name="Thioye A."/>
            <person name="Gam Z.B.A."/>
            <person name="Mbengue M."/>
            <person name="Cayol J.L."/>
            <person name="Joseph-Bartoli M."/>
            <person name="Toure-Kane C."/>
            <person name="Labat M."/>
        </authorList>
    </citation>
    <scope>NUCLEOTIDE SEQUENCE [LARGE SCALE GENOMIC DNA]</scope>
    <source>
        <strain evidence="5 6">DSM 101509</strain>
    </source>
</reference>
<dbReference type="EMBL" id="WAIE01000009">
    <property type="protein sequence ID" value="KAB1438958.1"/>
    <property type="molecule type" value="Genomic_DNA"/>
</dbReference>
<evidence type="ECO:0000259" key="4">
    <source>
        <dbReference type="PROSITE" id="PS50956"/>
    </source>
</evidence>
<dbReference type="Proteomes" id="UP000438699">
    <property type="component" value="Unassembled WGS sequence"/>
</dbReference>
<dbReference type="GO" id="GO:0005829">
    <property type="term" value="C:cytosol"/>
    <property type="evidence" value="ECO:0007669"/>
    <property type="project" value="TreeGrafter"/>
</dbReference>
<dbReference type="CDD" id="cd00090">
    <property type="entry name" value="HTH_ARSR"/>
    <property type="match status" value="1"/>
</dbReference>
<evidence type="ECO:0000313" key="6">
    <source>
        <dbReference type="Proteomes" id="UP000438699"/>
    </source>
</evidence>
<dbReference type="PRINTS" id="PR00033">
    <property type="entry name" value="HTHASNC"/>
</dbReference>
<organism evidence="5 6">
    <name type="scientific">Pseudodesulfovibrio senegalensis</name>
    <dbReference type="NCBI Taxonomy" id="1721087"/>
    <lineage>
        <taxon>Bacteria</taxon>
        <taxon>Pseudomonadati</taxon>
        <taxon>Thermodesulfobacteriota</taxon>
        <taxon>Desulfovibrionia</taxon>
        <taxon>Desulfovibrionales</taxon>
        <taxon>Desulfovibrionaceae</taxon>
    </lineage>
</organism>
<dbReference type="Pfam" id="PF01037">
    <property type="entry name" value="AsnC_trans_reg"/>
    <property type="match status" value="1"/>
</dbReference>
<dbReference type="SUPFAM" id="SSF46785">
    <property type="entry name" value="Winged helix' DNA-binding domain"/>
    <property type="match status" value="1"/>
</dbReference>
<dbReference type="PROSITE" id="PS50956">
    <property type="entry name" value="HTH_ASNC_2"/>
    <property type="match status" value="1"/>
</dbReference>
<dbReference type="GO" id="GO:0043200">
    <property type="term" value="P:response to amino acid"/>
    <property type="evidence" value="ECO:0007669"/>
    <property type="project" value="TreeGrafter"/>
</dbReference>
<evidence type="ECO:0000256" key="3">
    <source>
        <dbReference type="ARBA" id="ARBA00023163"/>
    </source>
</evidence>
<sequence length="161" mass="17792">MMKLDAMDHDILEILQREGRITNAELAKRLGISPPAMLERVKRLENSGVIDRFVAVVSPQKVGVGIIAFVRVSLGAHNLQDFENFRDHIETMDEVLECYQLSGEDDYLLKVALPDMPGYADFAFSKLAPIHGVQSINSSFVLGTIKQDTALPLLAPIKGQS</sequence>
<dbReference type="PANTHER" id="PTHR30154">
    <property type="entry name" value="LEUCINE-RESPONSIVE REGULATORY PROTEIN"/>
    <property type="match status" value="1"/>
</dbReference>
<dbReference type="SUPFAM" id="SSF54909">
    <property type="entry name" value="Dimeric alpha+beta barrel"/>
    <property type="match status" value="1"/>
</dbReference>
<accession>A0A6N6N1I8</accession>
<keyword evidence="6" id="KW-1185">Reference proteome</keyword>
<dbReference type="InterPro" id="IPR036390">
    <property type="entry name" value="WH_DNA-bd_sf"/>
</dbReference>
<dbReference type="InterPro" id="IPR036388">
    <property type="entry name" value="WH-like_DNA-bd_sf"/>
</dbReference>
<dbReference type="Gene3D" id="3.30.70.920">
    <property type="match status" value="1"/>
</dbReference>
<dbReference type="InterPro" id="IPR019887">
    <property type="entry name" value="Tscrpt_reg_AsnC/Lrp_C"/>
</dbReference>
<keyword evidence="2" id="KW-0238">DNA-binding</keyword>
<dbReference type="SMART" id="SM00344">
    <property type="entry name" value="HTH_ASNC"/>
    <property type="match status" value="1"/>
</dbReference>
<keyword evidence="1" id="KW-0805">Transcription regulation</keyword>
<dbReference type="GO" id="GO:0043565">
    <property type="term" value="F:sequence-specific DNA binding"/>
    <property type="evidence" value="ECO:0007669"/>
    <property type="project" value="InterPro"/>
</dbReference>
<name>A0A6N6N1I8_9BACT</name>
<dbReference type="InterPro" id="IPR019888">
    <property type="entry name" value="Tscrpt_reg_AsnC-like"/>
</dbReference>
<evidence type="ECO:0000256" key="2">
    <source>
        <dbReference type="ARBA" id="ARBA00023125"/>
    </source>
</evidence>